<dbReference type="AlphaFoldDB" id="A0A9X4AA12"/>
<feature type="transmembrane region" description="Helical" evidence="1">
    <location>
        <begin position="9"/>
        <end position="28"/>
    </location>
</feature>
<proteinExistence type="predicted"/>
<gene>
    <name evidence="2" type="ORF">ODU72_01845</name>
</gene>
<keyword evidence="1" id="KW-0472">Membrane</keyword>
<reference evidence="2" key="1">
    <citation type="journal article" date="2022" name="Microorganisms">
        <title>Antibiotic Susceptibility, Resistance Gene Determinants and Corresponding Genomic Regions in Lactobacillus amylovorus Isolates Derived from Wild Boars and Domestic Pigs.</title>
        <authorList>
            <person name="Moravkova M."/>
            <person name="Kostovova I."/>
            <person name="Kavanova K."/>
            <person name="Pechar R."/>
            <person name="Stanek S."/>
            <person name="Brychta A."/>
            <person name="Zeman M."/>
            <person name="Kubasova T."/>
        </authorList>
    </citation>
    <scope>NUCLEOTIDE SEQUENCE</scope>
    <source>
        <strain evidence="2">M490A</strain>
    </source>
</reference>
<name>A0A9X4AA12_LACAM</name>
<organism evidence="2 3">
    <name type="scientific">Lactobacillus amylovorus</name>
    <dbReference type="NCBI Taxonomy" id="1604"/>
    <lineage>
        <taxon>Bacteria</taxon>
        <taxon>Bacillati</taxon>
        <taxon>Bacillota</taxon>
        <taxon>Bacilli</taxon>
        <taxon>Lactobacillales</taxon>
        <taxon>Lactobacillaceae</taxon>
        <taxon>Lactobacillus</taxon>
    </lineage>
</organism>
<evidence type="ECO:0000313" key="2">
    <source>
        <dbReference type="EMBL" id="MDB6257427.1"/>
    </source>
</evidence>
<protein>
    <submittedName>
        <fullName evidence="2">Uncharacterized protein</fullName>
    </submittedName>
</protein>
<reference evidence="2" key="2">
    <citation type="submission" date="2022-10" db="EMBL/GenBank/DDBJ databases">
        <authorList>
            <person name="Kostovova I."/>
            <person name="Moravkova M."/>
            <person name="Pechar R."/>
        </authorList>
    </citation>
    <scope>NUCLEOTIDE SEQUENCE</scope>
    <source>
        <strain evidence="2">M490A</strain>
    </source>
</reference>
<dbReference type="Proteomes" id="UP001141981">
    <property type="component" value="Unassembled WGS sequence"/>
</dbReference>
<comment type="caution">
    <text evidence="2">The sequence shown here is derived from an EMBL/GenBank/DDBJ whole genome shotgun (WGS) entry which is preliminary data.</text>
</comment>
<accession>A0A9X4AA12</accession>
<evidence type="ECO:0000256" key="1">
    <source>
        <dbReference type="SAM" id="Phobius"/>
    </source>
</evidence>
<feature type="transmembrane region" description="Helical" evidence="1">
    <location>
        <begin position="34"/>
        <end position="54"/>
    </location>
</feature>
<evidence type="ECO:0000313" key="3">
    <source>
        <dbReference type="Proteomes" id="UP001141981"/>
    </source>
</evidence>
<keyword evidence="1" id="KW-0812">Transmembrane</keyword>
<dbReference type="RefSeq" id="WP_271880621.1">
    <property type="nucleotide sequence ID" value="NZ_JAOTGY010000002.1"/>
</dbReference>
<dbReference type="EMBL" id="JAOTGY010000002">
    <property type="protein sequence ID" value="MDB6257427.1"/>
    <property type="molecule type" value="Genomic_DNA"/>
</dbReference>
<feature type="transmembrane region" description="Helical" evidence="1">
    <location>
        <begin position="91"/>
        <end position="111"/>
    </location>
</feature>
<sequence length="166" mass="19277">MNVKRNRTWLLFIACIILSIVFIFFSGVKNVTKSYGIVLLIFSILPIIPAILLTTKIKLPRIFTSGLTFIFYLLLMVSLGFNYYLQSWAGIVFIIILVIFFMLLGMLVALIRTLCSRKNGKYYFTDEEANKTYEYTSFGKAYKKQLSYTLVEGLWDALFSSIFDWF</sequence>
<feature type="transmembrane region" description="Helical" evidence="1">
    <location>
        <begin position="66"/>
        <end position="85"/>
    </location>
</feature>
<keyword evidence="1" id="KW-1133">Transmembrane helix</keyword>